<evidence type="ECO:0000259" key="4">
    <source>
        <dbReference type="Pfam" id="PF00676"/>
    </source>
</evidence>
<keyword evidence="3" id="KW-0786">Thiamine pyrophosphate</keyword>
<evidence type="ECO:0000256" key="3">
    <source>
        <dbReference type="ARBA" id="ARBA00023052"/>
    </source>
</evidence>
<gene>
    <name evidence="5" type="ORF">M5X12_15355</name>
</gene>
<comment type="cofactor">
    <cofactor evidence="1">
        <name>thiamine diphosphate</name>
        <dbReference type="ChEBI" id="CHEBI:58937"/>
    </cofactor>
</comment>
<dbReference type="InterPro" id="IPR029061">
    <property type="entry name" value="THDP-binding"/>
</dbReference>
<evidence type="ECO:0000256" key="1">
    <source>
        <dbReference type="ARBA" id="ARBA00001964"/>
    </source>
</evidence>
<evidence type="ECO:0000256" key="2">
    <source>
        <dbReference type="ARBA" id="ARBA00023002"/>
    </source>
</evidence>
<dbReference type="SUPFAM" id="SSF52518">
    <property type="entry name" value="Thiamin diphosphate-binding fold (THDP-binding)"/>
    <property type="match status" value="1"/>
</dbReference>
<comment type="caution">
    <text evidence="5">The sequence shown here is derived from an EMBL/GenBank/DDBJ whole genome shotgun (WGS) entry which is preliminary data.</text>
</comment>
<keyword evidence="6" id="KW-1185">Reference proteome</keyword>
<feature type="domain" description="Dehydrogenase E1 component" evidence="4">
    <location>
        <begin position="2"/>
        <end position="30"/>
    </location>
</feature>
<evidence type="ECO:0000313" key="5">
    <source>
        <dbReference type="EMBL" id="MCY9761948.1"/>
    </source>
</evidence>
<sequence length="33" mass="3434">MPQAAGAAWASKYKNESACSLVYFGDGATSDHV</sequence>
<dbReference type="Gene3D" id="3.40.50.970">
    <property type="match status" value="1"/>
</dbReference>
<keyword evidence="2" id="KW-0560">Oxidoreductase</keyword>
<accession>A0ABT4GZ23</accession>
<dbReference type="Proteomes" id="UP001527181">
    <property type="component" value="Unassembled WGS sequence"/>
</dbReference>
<dbReference type="InterPro" id="IPR001017">
    <property type="entry name" value="DH_E1"/>
</dbReference>
<organism evidence="5 6">
    <name type="scientific">Paenibacillus alvei</name>
    <name type="common">Bacillus alvei</name>
    <dbReference type="NCBI Taxonomy" id="44250"/>
    <lineage>
        <taxon>Bacteria</taxon>
        <taxon>Bacillati</taxon>
        <taxon>Bacillota</taxon>
        <taxon>Bacilli</taxon>
        <taxon>Bacillales</taxon>
        <taxon>Paenibacillaceae</taxon>
        <taxon>Paenibacillus</taxon>
    </lineage>
</organism>
<dbReference type="Pfam" id="PF00676">
    <property type="entry name" value="E1_dh"/>
    <property type="match status" value="1"/>
</dbReference>
<proteinExistence type="predicted"/>
<dbReference type="EMBL" id="JAMDNP010000024">
    <property type="protein sequence ID" value="MCY9761948.1"/>
    <property type="molecule type" value="Genomic_DNA"/>
</dbReference>
<protein>
    <submittedName>
        <fullName evidence="5">Thiamine pyrophosphate-dependent enzyme</fullName>
    </submittedName>
</protein>
<evidence type="ECO:0000313" key="6">
    <source>
        <dbReference type="Proteomes" id="UP001527181"/>
    </source>
</evidence>
<name>A0ABT4GZ23_PAEAL</name>
<reference evidence="5 6" key="1">
    <citation type="submission" date="2022-05" db="EMBL/GenBank/DDBJ databases">
        <title>Genome Sequencing of Bee-Associated Microbes.</title>
        <authorList>
            <person name="Dunlap C."/>
        </authorList>
    </citation>
    <scope>NUCLEOTIDE SEQUENCE [LARGE SCALE GENOMIC DNA]</scope>
    <source>
        <strain evidence="5 6">NRRL B-04010</strain>
    </source>
</reference>